<dbReference type="InterPro" id="IPR002677">
    <property type="entry name" value="Ribosomal_bL32"/>
</dbReference>
<evidence type="ECO:0000256" key="1">
    <source>
        <dbReference type="ARBA" id="ARBA00008560"/>
    </source>
</evidence>
<evidence type="ECO:0000313" key="6">
    <source>
        <dbReference type="EMBL" id="PIP33699.1"/>
    </source>
</evidence>
<organism evidence="6 7">
    <name type="scientific">Candidatus Falkowbacteria bacterium CG23_combo_of_CG06-09_8_20_14_all_49_15</name>
    <dbReference type="NCBI Taxonomy" id="1974572"/>
    <lineage>
        <taxon>Bacteria</taxon>
        <taxon>Candidatus Falkowiibacteriota</taxon>
    </lineage>
</organism>
<gene>
    <name evidence="5" type="primary">rpmF</name>
    <name evidence="6" type="ORF">COX22_02945</name>
</gene>
<dbReference type="Proteomes" id="UP000230729">
    <property type="component" value="Unassembled WGS sequence"/>
</dbReference>
<reference evidence="6 7" key="1">
    <citation type="submission" date="2017-09" db="EMBL/GenBank/DDBJ databases">
        <title>Depth-based differentiation of microbial function through sediment-hosted aquifers and enrichment of novel symbionts in the deep terrestrial subsurface.</title>
        <authorList>
            <person name="Probst A.J."/>
            <person name="Ladd B."/>
            <person name="Jarett J.K."/>
            <person name="Geller-Mcgrath D.E."/>
            <person name="Sieber C.M."/>
            <person name="Emerson J.B."/>
            <person name="Anantharaman K."/>
            <person name="Thomas B.C."/>
            <person name="Malmstrom R."/>
            <person name="Stieglmeier M."/>
            <person name="Klingl A."/>
            <person name="Woyke T."/>
            <person name="Ryan C.M."/>
            <person name="Banfield J.F."/>
        </authorList>
    </citation>
    <scope>NUCLEOTIDE SEQUENCE [LARGE SCALE GENOMIC DNA]</scope>
    <source>
        <strain evidence="6">CG23_combo_of_CG06-09_8_20_14_all_49_15</strain>
    </source>
</reference>
<dbReference type="InterPro" id="IPR011332">
    <property type="entry name" value="Ribosomal_zn-bd"/>
</dbReference>
<dbReference type="AlphaFoldDB" id="A0A2G9ZKJ6"/>
<protein>
    <recommendedName>
        <fullName evidence="4 5">Large ribosomal subunit protein bL32</fullName>
    </recommendedName>
</protein>
<name>A0A2G9ZKJ6_9BACT</name>
<dbReference type="HAMAP" id="MF_00340">
    <property type="entry name" value="Ribosomal_bL32"/>
    <property type="match status" value="1"/>
</dbReference>
<dbReference type="InterPro" id="IPR044957">
    <property type="entry name" value="Ribosomal_bL32_bact"/>
</dbReference>
<accession>A0A2G9ZKJ6</accession>
<dbReference type="GO" id="GO:0003735">
    <property type="term" value="F:structural constituent of ribosome"/>
    <property type="evidence" value="ECO:0007669"/>
    <property type="project" value="InterPro"/>
</dbReference>
<dbReference type="SUPFAM" id="SSF57829">
    <property type="entry name" value="Zn-binding ribosomal proteins"/>
    <property type="match status" value="1"/>
</dbReference>
<dbReference type="NCBIfam" id="TIGR01031">
    <property type="entry name" value="rpmF_bact"/>
    <property type="match status" value="1"/>
</dbReference>
<proteinExistence type="inferred from homology"/>
<dbReference type="GO" id="GO:0015934">
    <property type="term" value="C:large ribosomal subunit"/>
    <property type="evidence" value="ECO:0007669"/>
    <property type="project" value="InterPro"/>
</dbReference>
<keyword evidence="3 5" id="KW-0687">Ribonucleoprotein</keyword>
<dbReference type="PANTHER" id="PTHR35534">
    <property type="entry name" value="50S RIBOSOMAL PROTEIN L32"/>
    <property type="match status" value="1"/>
</dbReference>
<dbReference type="Pfam" id="PF01783">
    <property type="entry name" value="Ribosomal_L32p"/>
    <property type="match status" value="1"/>
</dbReference>
<evidence type="ECO:0000256" key="5">
    <source>
        <dbReference type="HAMAP-Rule" id="MF_00340"/>
    </source>
</evidence>
<comment type="similarity">
    <text evidence="1 5">Belongs to the bacterial ribosomal protein bL32 family.</text>
</comment>
<evidence type="ECO:0000256" key="3">
    <source>
        <dbReference type="ARBA" id="ARBA00023274"/>
    </source>
</evidence>
<evidence type="ECO:0000256" key="4">
    <source>
        <dbReference type="ARBA" id="ARBA00035178"/>
    </source>
</evidence>
<comment type="caution">
    <text evidence="6">The sequence shown here is derived from an EMBL/GenBank/DDBJ whole genome shotgun (WGS) entry which is preliminary data.</text>
</comment>
<keyword evidence="2 5" id="KW-0689">Ribosomal protein</keyword>
<sequence length="68" mass="7619">MSVPMKRHPSSKAGRRRSHLALKPVFLAKCPQCGRAVKPYQACAFCGFYKGRTAVKVKIKKEKKSKKA</sequence>
<dbReference type="EMBL" id="PCSD01000071">
    <property type="protein sequence ID" value="PIP33699.1"/>
    <property type="molecule type" value="Genomic_DNA"/>
</dbReference>
<evidence type="ECO:0000313" key="7">
    <source>
        <dbReference type="Proteomes" id="UP000230729"/>
    </source>
</evidence>
<evidence type="ECO:0000256" key="2">
    <source>
        <dbReference type="ARBA" id="ARBA00022980"/>
    </source>
</evidence>
<dbReference type="PANTHER" id="PTHR35534:SF1">
    <property type="entry name" value="LARGE RIBOSOMAL SUBUNIT PROTEIN BL32"/>
    <property type="match status" value="1"/>
</dbReference>
<dbReference type="GO" id="GO:0006412">
    <property type="term" value="P:translation"/>
    <property type="evidence" value="ECO:0007669"/>
    <property type="project" value="UniProtKB-UniRule"/>
</dbReference>